<keyword evidence="4" id="KW-0029">Amino-acid transport</keyword>
<dbReference type="AlphaFoldDB" id="A0A1M4UC08"/>
<evidence type="ECO:0000313" key="8">
    <source>
        <dbReference type="Proteomes" id="UP000184076"/>
    </source>
</evidence>
<evidence type="ECO:0000256" key="1">
    <source>
        <dbReference type="ARBA" id="ARBA00010062"/>
    </source>
</evidence>
<evidence type="ECO:0000256" key="5">
    <source>
        <dbReference type="SAM" id="SignalP"/>
    </source>
</evidence>
<dbReference type="Gene3D" id="3.40.50.2300">
    <property type="match status" value="2"/>
</dbReference>
<dbReference type="Pfam" id="PF13458">
    <property type="entry name" value="Peripla_BP_6"/>
    <property type="match status" value="1"/>
</dbReference>
<accession>A0A1M4UC08</accession>
<dbReference type="OrthoDB" id="7337537at2"/>
<dbReference type="InterPro" id="IPR051010">
    <property type="entry name" value="BCAA_transport"/>
</dbReference>
<dbReference type="SUPFAM" id="SSF53822">
    <property type="entry name" value="Periplasmic binding protein-like I"/>
    <property type="match status" value="1"/>
</dbReference>
<dbReference type="STRING" id="1121391.SAMN02745206_00434"/>
<dbReference type="Proteomes" id="UP000184076">
    <property type="component" value="Unassembled WGS sequence"/>
</dbReference>
<sequence length="403" mass="43601">MRKLSCALLALGVLFGLLTTGALAADTIKLGVVEPLSGTFKDIGERYLAGVQYAADEINAAGGLLGRKVEVIPIDSEVKPDVATRKATKLILKEGVNFFCGGTGSSVGAAMSALMEKQGGLFFTYGMDAASLTGEKCNRHFFRPGGSTDGRSYALAQWVVKNGYKRVAGIAQDYSFGQEAMAAFKKKLKELDPTVEMVAELYHPLGTKDYAPYISQLIAAEPEVVFTSNWGNDLMLLLKQGKPMGLKAKFVCYYANDDVLIKGIADDEAVIGSIGAEVYMLSIPTEANKAFVKKYHEAKGHYPTWLIGKGYTATMFWAEAVKKAGTTNVRKVIQAWEGLSYDGPAGTWTMRACDHQAQVPYWIGEIVKENPFFDHAYVADATMIPAEDVAVPCEETGCKAMGK</sequence>
<dbReference type="RefSeq" id="WP_084075935.1">
    <property type="nucleotide sequence ID" value="NZ_FQVB01000005.1"/>
</dbReference>
<organism evidence="7 8">
    <name type="scientific">Desulfacinum infernum DSM 9756</name>
    <dbReference type="NCBI Taxonomy" id="1121391"/>
    <lineage>
        <taxon>Bacteria</taxon>
        <taxon>Pseudomonadati</taxon>
        <taxon>Thermodesulfobacteriota</taxon>
        <taxon>Syntrophobacteria</taxon>
        <taxon>Syntrophobacterales</taxon>
        <taxon>Syntrophobacteraceae</taxon>
        <taxon>Desulfacinum</taxon>
    </lineage>
</organism>
<evidence type="ECO:0000313" key="7">
    <source>
        <dbReference type="EMBL" id="SHE54103.1"/>
    </source>
</evidence>
<evidence type="ECO:0000256" key="2">
    <source>
        <dbReference type="ARBA" id="ARBA00022448"/>
    </source>
</evidence>
<feature type="signal peptide" evidence="5">
    <location>
        <begin position="1"/>
        <end position="24"/>
    </location>
</feature>
<dbReference type="InterPro" id="IPR000709">
    <property type="entry name" value="Leu_Ile_Val-bd"/>
</dbReference>
<feature type="chain" id="PRO_5012273861" evidence="5">
    <location>
        <begin position="25"/>
        <end position="403"/>
    </location>
</feature>
<evidence type="ECO:0000256" key="4">
    <source>
        <dbReference type="ARBA" id="ARBA00022970"/>
    </source>
</evidence>
<protein>
    <submittedName>
        <fullName evidence="7">Branched-chain amino acid transport system substrate-binding protein</fullName>
    </submittedName>
</protein>
<dbReference type="PANTHER" id="PTHR30483">
    <property type="entry name" value="LEUCINE-SPECIFIC-BINDING PROTEIN"/>
    <property type="match status" value="1"/>
</dbReference>
<feature type="domain" description="Leucine-binding protein" evidence="6">
    <location>
        <begin position="27"/>
        <end position="367"/>
    </location>
</feature>
<gene>
    <name evidence="7" type="ORF">SAMN02745206_00434</name>
</gene>
<comment type="similarity">
    <text evidence="1">Belongs to the leucine-binding protein family.</text>
</comment>
<keyword evidence="3 5" id="KW-0732">Signal</keyword>
<dbReference type="GO" id="GO:0006865">
    <property type="term" value="P:amino acid transport"/>
    <property type="evidence" value="ECO:0007669"/>
    <property type="project" value="UniProtKB-KW"/>
</dbReference>
<keyword evidence="8" id="KW-1185">Reference proteome</keyword>
<dbReference type="InterPro" id="IPR028082">
    <property type="entry name" value="Peripla_BP_I"/>
</dbReference>
<dbReference type="InterPro" id="IPR028081">
    <property type="entry name" value="Leu-bd"/>
</dbReference>
<keyword evidence="2" id="KW-0813">Transport</keyword>
<evidence type="ECO:0000259" key="6">
    <source>
        <dbReference type="Pfam" id="PF13458"/>
    </source>
</evidence>
<dbReference type="PRINTS" id="PR00337">
    <property type="entry name" value="LEUILEVALBP"/>
</dbReference>
<proteinExistence type="inferred from homology"/>
<dbReference type="EMBL" id="FQVB01000005">
    <property type="protein sequence ID" value="SHE54103.1"/>
    <property type="molecule type" value="Genomic_DNA"/>
</dbReference>
<reference evidence="8" key="1">
    <citation type="submission" date="2016-11" db="EMBL/GenBank/DDBJ databases">
        <authorList>
            <person name="Varghese N."/>
            <person name="Submissions S."/>
        </authorList>
    </citation>
    <scope>NUCLEOTIDE SEQUENCE [LARGE SCALE GENOMIC DNA]</scope>
    <source>
        <strain evidence="8">DSM 9756</strain>
    </source>
</reference>
<name>A0A1M4UC08_9BACT</name>
<evidence type="ECO:0000256" key="3">
    <source>
        <dbReference type="ARBA" id="ARBA00022729"/>
    </source>
</evidence>